<feature type="compositionally biased region" description="Basic and acidic residues" evidence="1">
    <location>
        <begin position="110"/>
        <end position="131"/>
    </location>
</feature>
<dbReference type="GeneTree" id="ENSGT00940000173053"/>
<dbReference type="PANTHER" id="PTHR13275:SF4">
    <property type="entry name" value="VACUOLAR PROTEIN SORTING-ASSOCIATED PROTEIN 72 HOMOLOG"/>
    <property type="match status" value="1"/>
</dbReference>
<dbReference type="GO" id="GO:0005634">
    <property type="term" value="C:nucleus"/>
    <property type="evidence" value="ECO:0007669"/>
    <property type="project" value="TreeGrafter"/>
</dbReference>
<organism evidence="3 4">
    <name type="scientific">Mus spicilegus</name>
    <name type="common">Mound-building mouse</name>
    <dbReference type="NCBI Taxonomy" id="10103"/>
    <lineage>
        <taxon>Eukaryota</taxon>
        <taxon>Metazoa</taxon>
        <taxon>Chordata</taxon>
        <taxon>Craniata</taxon>
        <taxon>Vertebrata</taxon>
        <taxon>Euteleostomi</taxon>
        <taxon>Mammalia</taxon>
        <taxon>Eutheria</taxon>
        <taxon>Euarchontoglires</taxon>
        <taxon>Glires</taxon>
        <taxon>Rodentia</taxon>
        <taxon>Myomorpha</taxon>
        <taxon>Muroidea</taxon>
        <taxon>Muridae</taxon>
        <taxon>Murinae</taxon>
        <taxon>Mus</taxon>
        <taxon>Mus</taxon>
    </lineage>
</organism>
<feature type="compositionally biased region" description="Acidic residues" evidence="1">
    <location>
        <begin position="42"/>
        <end position="75"/>
    </location>
</feature>
<protein>
    <recommendedName>
        <fullName evidence="2">Vps72/YL1 N-terminal domain-containing protein</fullName>
    </recommendedName>
</protein>
<evidence type="ECO:0000313" key="3">
    <source>
        <dbReference type="Ensembl" id="ENSMSIP00000013385.1"/>
    </source>
</evidence>
<dbReference type="PANTHER" id="PTHR13275">
    <property type="entry name" value="YL-1 PROTEIN TRANSCRIPTION FACTOR-LIKE 1"/>
    <property type="match status" value="1"/>
</dbReference>
<feature type="compositionally biased region" description="Polar residues" evidence="1">
    <location>
        <begin position="132"/>
        <end position="141"/>
    </location>
</feature>
<dbReference type="Pfam" id="PF05764">
    <property type="entry name" value="YL1"/>
    <property type="match status" value="1"/>
</dbReference>
<sequence>MSLAWGRVPGKTAGNLLSGLLEAEEEDEFYQTTNGAFTKESGDDEYQGDQTDTEDEVDSDFDIDEGDEPSSDGEVEEPRRKRRVVTKAYKEPVKSLRPRKVSTPASSSQKAREKTLLPPLELHDDGSDSHKSCVSLQLKRQGQSRRRKGPQCERPLTQEELLREAKITEELNLRPCRPSPFFPSVPP</sequence>
<reference evidence="3" key="2">
    <citation type="submission" date="2025-09" db="UniProtKB">
        <authorList>
            <consortium name="Ensembl"/>
        </authorList>
    </citation>
    <scope>IDENTIFICATION</scope>
</reference>
<proteinExistence type="predicted"/>
<feature type="region of interest" description="Disordered" evidence="1">
    <location>
        <begin position="26"/>
        <end position="157"/>
    </location>
</feature>
<reference evidence="3" key="1">
    <citation type="submission" date="2025-08" db="UniProtKB">
        <authorList>
            <consortium name="Ensembl"/>
        </authorList>
    </citation>
    <scope>IDENTIFICATION</scope>
</reference>
<dbReference type="Ensembl" id="ENSMSIT00000017001.1">
    <property type="protein sequence ID" value="ENSMSIP00000013385.1"/>
    <property type="gene ID" value="ENSMSIG00000011591.1"/>
</dbReference>
<dbReference type="InterPro" id="IPR046757">
    <property type="entry name" value="YL1_N"/>
</dbReference>
<dbReference type="Proteomes" id="UP000694415">
    <property type="component" value="Unplaced"/>
</dbReference>
<keyword evidence="4" id="KW-1185">Reference proteome</keyword>
<feature type="domain" description="Vps72/YL1 N-terminal" evidence="2">
    <location>
        <begin position="11"/>
        <end position="174"/>
    </location>
</feature>
<evidence type="ECO:0000313" key="4">
    <source>
        <dbReference type="Proteomes" id="UP000694415"/>
    </source>
</evidence>
<evidence type="ECO:0000256" key="1">
    <source>
        <dbReference type="SAM" id="MobiDB-lite"/>
    </source>
</evidence>
<name>A0A8C6MU97_MUSSI</name>
<evidence type="ECO:0000259" key="2">
    <source>
        <dbReference type="Pfam" id="PF05764"/>
    </source>
</evidence>
<dbReference type="AlphaFoldDB" id="A0A8C6MU97"/>
<accession>A0A8C6MU97</accession>